<dbReference type="InterPro" id="IPR017873">
    <property type="entry name" value="Cys-rich_GLG1_repeat_euk"/>
</dbReference>
<dbReference type="InterPro" id="IPR001893">
    <property type="entry name" value="Cys-rich_GLG1_repeat"/>
</dbReference>
<dbReference type="PANTHER" id="PTHR11884:SF1">
    <property type="entry name" value="GOLGI APPARATUS PROTEIN 1"/>
    <property type="match status" value="1"/>
</dbReference>
<evidence type="ECO:0000256" key="3">
    <source>
        <dbReference type="ARBA" id="ARBA00022729"/>
    </source>
</evidence>
<evidence type="ECO:0000256" key="6">
    <source>
        <dbReference type="ARBA" id="ARBA00023136"/>
    </source>
</evidence>
<dbReference type="EMBL" id="JBFDAA010000011">
    <property type="protein sequence ID" value="KAL1123978.1"/>
    <property type="molecule type" value="Genomic_DNA"/>
</dbReference>
<evidence type="ECO:0000256" key="8">
    <source>
        <dbReference type="PROSITE-ProRule" id="PRU00622"/>
    </source>
</evidence>
<dbReference type="PANTHER" id="PTHR11884">
    <property type="entry name" value="SELECTIN LIGAND RELATED"/>
    <property type="match status" value="1"/>
</dbReference>
<proteinExistence type="predicted"/>
<evidence type="ECO:0000256" key="1">
    <source>
        <dbReference type="ARBA" id="ARBA00004479"/>
    </source>
</evidence>
<dbReference type="GO" id="GO:0016020">
    <property type="term" value="C:membrane"/>
    <property type="evidence" value="ECO:0007669"/>
    <property type="project" value="UniProtKB-SubCell"/>
</dbReference>
<evidence type="ECO:0000313" key="10">
    <source>
        <dbReference type="Proteomes" id="UP001558652"/>
    </source>
</evidence>
<gene>
    <name evidence="9" type="ORF">AAG570_001748</name>
</gene>
<keyword evidence="6" id="KW-0472">Membrane</keyword>
<sequence>MFYHHEQLIVQDYQVSRGLVRMCKEDIRRNHCRKSVSSDKDIRLAQILICLENVTKNGTKVNNECLLEMLTHRKILMEDYRLSPELVSACSDNISQLCSGVETGGRTIHCLMEHTRTRRRKDRIAPQCQRQALLKEVDVASDWTVDPVLREACSDFVSNYCKGGYQSSSRVLSCLTEHLGSLQMSSECETAVLQIQYFVQRDYKLNSDLYRECRSDAITLCHAKRSWADDPSSMDPVRAPIVLPCLYRHALPPSNSAMPKLQRGCLVEVLRMMRQRALIVQLNPEVEQACIEDLAQHCSVKTGKGEEMLCLQDRLDSLSKSCRAAVSNYTELQSAHLIMNPIILSNCEDVISKLCENDVNAVTGGDALECLIEHKNDAVMRANPKCRAAVEHQQLISLKDFHFTFRFKDACQQQVSRFCNNARTKFEVVSCLSEIVRNDALADHKPHIPRECRQQLRAQLLQQRENIDLDPTLKEACKLDISRLCKNVARGNARVLECLESRRKNLTIDCYKRVFNIERQDLMDSSTDYTLLSTCKSMMIKYCSDKDPEKVFDCLKKFKYEAGFDAQCRLVIIKRMIEQNTDYRLNPALQKDCQQDIVKFCSEAIAALKKDDPKLEGKVIRCLKTKFRERKLSSSCENQLGVILKEAALNYELNPLLTMLCNTEINQFCKSEVEEDANKGKGRVEECLKAALLKGNIKNRVCRIELVELIEEGKADIQTDPLLFRACSQDISSHCSDVSKGNSRREYLYMCRNSTSKKNDK</sequence>
<feature type="repeat" description="Cys-rich GLG1" evidence="8">
    <location>
        <begin position="60"/>
        <end position="119"/>
    </location>
</feature>
<feature type="repeat" description="Cys-rich GLG1" evidence="8">
    <location>
        <begin position="123"/>
        <end position="183"/>
    </location>
</feature>
<comment type="caution">
    <text evidence="9">The sequence shown here is derived from an EMBL/GenBank/DDBJ whole genome shotgun (WGS) entry which is preliminary data.</text>
</comment>
<dbReference type="InterPro" id="IPR039728">
    <property type="entry name" value="GLG1"/>
</dbReference>
<accession>A0ABD0Y9E7</accession>
<keyword evidence="5" id="KW-1133">Transmembrane helix</keyword>
<keyword evidence="2" id="KW-0812">Transmembrane</keyword>
<dbReference type="PROSITE" id="PS51289">
    <property type="entry name" value="GLG1_C_RICH"/>
    <property type="match status" value="5"/>
</dbReference>
<keyword evidence="7" id="KW-0325">Glycoprotein</keyword>
<name>A0ABD0Y9E7_9HEMI</name>
<evidence type="ECO:0000256" key="2">
    <source>
        <dbReference type="ARBA" id="ARBA00022692"/>
    </source>
</evidence>
<keyword evidence="4" id="KW-0677">Repeat</keyword>
<feature type="repeat" description="Cys-rich GLG1" evidence="8">
    <location>
        <begin position="381"/>
        <end position="440"/>
    </location>
</feature>
<dbReference type="AlphaFoldDB" id="A0ABD0Y9E7"/>
<keyword evidence="10" id="KW-1185">Reference proteome</keyword>
<comment type="subcellular location">
    <subcellularLocation>
        <location evidence="1">Membrane</location>
        <topology evidence="1">Single-pass type I membrane protein</topology>
    </subcellularLocation>
</comment>
<protein>
    <recommendedName>
        <fullName evidence="11">Golgi apparatus protein 1</fullName>
    </recommendedName>
</protein>
<feature type="repeat" description="Cys-rich GLG1" evidence="8">
    <location>
        <begin position="563"/>
        <end position="631"/>
    </location>
</feature>
<evidence type="ECO:0000256" key="7">
    <source>
        <dbReference type="ARBA" id="ARBA00023180"/>
    </source>
</evidence>
<reference evidence="9 10" key="1">
    <citation type="submission" date="2024-07" db="EMBL/GenBank/DDBJ databases">
        <title>Chromosome-level genome assembly of the water stick insect Ranatra chinensis (Heteroptera: Nepidae).</title>
        <authorList>
            <person name="Liu X."/>
        </authorList>
    </citation>
    <scope>NUCLEOTIDE SEQUENCE [LARGE SCALE GENOMIC DNA]</scope>
    <source>
        <strain evidence="9">Cailab_2021Rc</strain>
        <tissue evidence="9">Muscle</tissue>
    </source>
</reference>
<evidence type="ECO:0008006" key="11">
    <source>
        <dbReference type="Google" id="ProtNLM"/>
    </source>
</evidence>
<feature type="repeat" description="Cys-rich GLG1" evidence="8">
    <location>
        <begin position="447"/>
        <end position="507"/>
    </location>
</feature>
<evidence type="ECO:0000256" key="4">
    <source>
        <dbReference type="ARBA" id="ARBA00022737"/>
    </source>
</evidence>
<evidence type="ECO:0000256" key="5">
    <source>
        <dbReference type="ARBA" id="ARBA00022989"/>
    </source>
</evidence>
<keyword evidence="3" id="KW-0732">Signal</keyword>
<organism evidence="9 10">
    <name type="scientific">Ranatra chinensis</name>
    <dbReference type="NCBI Taxonomy" id="642074"/>
    <lineage>
        <taxon>Eukaryota</taxon>
        <taxon>Metazoa</taxon>
        <taxon>Ecdysozoa</taxon>
        <taxon>Arthropoda</taxon>
        <taxon>Hexapoda</taxon>
        <taxon>Insecta</taxon>
        <taxon>Pterygota</taxon>
        <taxon>Neoptera</taxon>
        <taxon>Paraneoptera</taxon>
        <taxon>Hemiptera</taxon>
        <taxon>Heteroptera</taxon>
        <taxon>Panheteroptera</taxon>
        <taxon>Nepomorpha</taxon>
        <taxon>Nepidae</taxon>
        <taxon>Ranatrinae</taxon>
        <taxon>Ranatra</taxon>
    </lineage>
</organism>
<dbReference type="Pfam" id="PF00839">
    <property type="entry name" value="Cys_rich_FGFR"/>
    <property type="match status" value="12"/>
</dbReference>
<dbReference type="Proteomes" id="UP001558652">
    <property type="component" value="Unassembled WGS sequence"/>
</dbReference>
<evidence type="ECO:0000313" key="9">
    <source>
        <dbReference type="EMBL" id="KAL1123978.1"/>
    </source>
</evidence>